<proteinExistence type="predicted"/>
<feature type="transmembrane region" description="Helical" evidence="7">
    <location>
        <begin position="82"/>
        <end position="101"/>
    </location>
</feature>
<evidence type="ECO:0000313" key="9">
    <source>
        <dbReference type="EMBL" id="SDP77370.1"/>
    </source>
</evidence>
<feature type="transmembrane region" description="Helical" evidence="7">
    <location>
        <begin position="352"/>
        <end position="369"/>
    </location>
</feature>
<evidence type="ECO:0000256" key="6">
    <source>
        <dbReference type="ARBA" id="ARBA00023136"/>
    </source>
</evidence>
<name>A0A1H0VFZ6_SELRU</name>
<feature type="transmembrane region" description="Helical" evidence="7">
    <location>
        <begin position="141"/>
        <end position="161"/>
    </location>
</feature>
<sequence length="403" mass="43549">MASTTPLWKKNLYICCIASFIVSIGMSQMAPILPLYIAELGVDNPADIARWSGIVFGCNFISLAIFSPIWGRLSDRLGRKPMILRASGWLGLIMIGMGFAQSVWHLVLLRLLQGCLSGFQAAVIPLLALETPKKRSGWAMGMFFTAQVSGGLMGPVFGGWLSETIGFRNAFFLIGICCLLGFLALTQISETKQPVREKAAAVELPAFRELPQHTIILGVFLTTILLHFSLSCVAPILTVYVQEIAGNIDHLAIVSGAIFSAAGFASMLFASRLGRLADRIGSARILFACLLLSGIVTIPQGMVSAPWQLGVLRFFHGIAIAGLMPSTNNLIRQLAPPALMGRIFGINQSAQFIGMFTGAFFGGQLAASIGIRNLFWLVAALLLGNALWCRFCIYSRTEKSALQ</sequence>
<reference evidence="9 10" key="1">
    <citation type="submission" date="2016-10" db="EMBL/GenBank/DDBJ databases">
        <authorList>
            <person name="de Groot N.N."/>
        </authorList>
    </citation>
    <scope>NUCLEOTIDE SEQUENCE [LARGE SCALE GENOMIC DNA]</scope>
    <source>
        <strain evidence="9 10">S137</strain>
    </source>
</reference>
<comment type="subcellular location">
    <subcellularLocation>
        <location evidence="1">Cell membrane</location>
        <topology evidence="1">Multi-pass membrane protein</topology>
    </subcellularLocation>
</comment>
<dbReference type="RefSeq" id="WP_074573593.1">
    <property type="nucleotide sequence ID" value="NZ_FNJQ01000054.1"/>
</dbReference>
<feature type="transmembrane region" description="Helical" evidence="7">
    <location>
        <begin position="314"/>
        <end position="331"/>
    </location>
</feature>
<feature type="domain" description="Major facilitator superfamily (MFS) profile" evidence="8">
    <location>
        <begin position="11"/>
        <end position="397"/>
    </location>
</feature>
<dbReference type="GO" id="GO:0022857">
    <property type="term" value="F:transmembrane transporter activity"/>
    <property type="evidence" value="ECO:0007669"/>
    <property type="project" value="InterPro"/>
</dbReference>
<organism evidence="9 10">
    <name type="scientific">Selenomonas ruminantium</name>
    <dbReference type="NCBI Taxonomy" id="971"/>
    <lineage>
        <taxon>Bacteria</taxon>
        <taxon>Bacillati</taxon>
        <taxon>Bacillota</taxon>
        <taxon>Negativicutes</taxon>
        <taxon>Selenomonadales</taxon>
        <taxon>Selenomonadaceae</taxon>
        <taxon>Selenomonas</taxon>
    </lineage>
</organism>
<protein>
    <submittedName>
        <fullName evidence="9">Predicted arabinose efflux permease, MFS family</fullName>
    </submittedName>
</protein>
<feature type="transmembrane region" description="Helical" evidence="7">
    <location>
        <begin position="250"/>
        <end position="270"/>
    </location>
</feature>
<evidence type="ECO:0000256" key="7">
    <source>
        <dbReference type="SAM" id="Phobius"/>
    </source>
</evidence>
<accession>A0A1H0VFZ6</accession>
<dbReference type="PANTHER" id="PTHR43414:SF1">
    <property type="entry name" value="PEPTIDE PERMEASE"/>
    <property type="match status" value="1"/>
</dbReference>
<evidence type="ECO:0000256" key="1">
    <source>
        <dbReference type="ARBA" id="ARBA00004651"/>
    </source>
</evidence>
<feature type="transmembrane region" description="Helical" evidence="7">
    <location>
        <begin position="167"/>
        <end position="186"/>
    </location>
</feature>
<dbReference type="InterPro" id="IPR020846">
    <property type="entry name" value="MFS_dom"/>
</dbReference>
<keyword evidence="4 7" id="KW-0812">Transmembrane</keyword>
<gene>
    <name evidence="9" type="ORF">SAMN05216366_1544</name>
</gene>
<evidence type="ECO:0000256" key="3">
    <source>
        <dbReference type="ARBA" id="ARBA00022475"/>
    </source>
</evidence>
<evidence type="ECO:0000256" key="5">
    <source>
        <dbReference type="ARBA" id="ARBA00022989"/>
    </source>
</evidence>
<dbReference type="EMBL" id="FNJQ01000054">
    <property type="protein sequence ID" value="SDP77370.1"/>
    <property type="molecule type" value="Genomic_DNA"/>
</dbReference>
<feature type="transmembrane region" description="Helical" evidence="7">
    <location>
        <begin position="48"/>
        <end position="70"/>
    </location>
</feature>
<feature type="transmembrane region" description="Helical" evidence="7">
    <location>
        <begin position="375"/>
        <end position="393"/>
    </location>
</feature>
<keyword evidence="6 7" id="KW-0472">Membrane</keyword>
<dbReference type="InterPro" id="IPR036259">
    <property type="entry name" value="MFS_trans_sf"/>
</dbReference>
<feature type="transmembrane region" description="Helical" evidence="7">
    <location>
        <begin position="215"/>
        <end position="238"/>
    </location>
</feature>
<dbReference type="InterPro" id="IPR011701">
    <property type="entry name" value="MFS"/>
</dbReference>
<dbReference type="Gene3D" id="1.20.1250.20">
    <property type="entry name" value="MFS general substrate transporter like domains"/>
    <property type="match status" value="2"/>
</dbReference>
<feature type="transmembrane region" description="Helical" evidence="7">
    <location>
        <begin position="282"/>
        <end position="302"/>
    </location>
</feature>
<dbReference type="AlphaFoldDB" id="A0A1H0VFZ6"/>
<dbReference type="OrthoDB" id="65739at2"/>
<feature type="transmembrane region" description="Helical" evidence="7">
    <location>
        <begin position="107"/>
        <end position="129"/>
    </location>
</feature>
<keyword evidence="2" id="KW-0813">Transport</keyword>
<dbReference type="SUPFAM" id="SSF103473">
    <property type="entry name" value="MFS general substrate transporter"/>
    <property type="match status" value="1"/>
</dbReference>
<dbReference type="Proteomes" id="UP000182412">
    <property type="component" value="Unassembled WGS sequence"/>
</dbReference>
<dbReference type="PANTHER" id="PTHR43414">
    <property type="entry name" value="MULTIDRUG RESISTANCE PROTEIN MDTG"/>
    <property type="match status" value="1"/>
</dbReference>
<evidence type="ECO:0000256" key="2">
    <source>
        <dbReference type="ARBA" id="ARBA00022448"/>
    </source>
</evidence>
<dbReference type="Pfam" id="PF07690">
    <property type="entry name" value="MFS_1"/>
    <property type="match status" value="2"/>
</dbReference>
<evidence type="ECO:0000313" key="10">
    <source>
        <dbReference type="Proteomes" id="UP000182412"/>
    </source>
</evidence>
<dbReference type="PROSITE" id="PS50850">
    <property type="entry name" value="MFS"/>
    <property type="match status" value="1"/>
</dbReference>
<feature type="transmembrane region" description="Helical" evidence="7">
    <location>
        <begin position="12"/>
        <end position="36"/>
    </location>
</feature>
<dbReference type="GO" id="GO:0005886">
    <property type="term" value="C:plasma membrane"/>
    <property type="evidence" value="ECO:0007669"/>
    <property type="project" value="UniProtKB-SubCell"/>
</dbReference>
<evidence type="ECO:0000256" key="4">
    <source>
        <dbReference type="ARBA" id="ARBA00022692"/>
    </source>
</evidence>
<keyword evidence="3" id="KW-1003">Cell membrane</keyword>
<evidence type="ECO:0000259" key="8">
    <source>
        <dbReference type="PROSITE" id="PS50850"/>
    </source>
</evidence>
<keyword evidence="5 7" id="KW-1133">Transmembrane helix</keyword>